<keyword evidence="7" id="KW-0093">Biotin biosynthesis</keyword>
<evidence type="ECO:0000256" key="7">
    <source>
        <dbReference type="ARBA" id="ARBA00022756"/>
    </source>
</evidence>
<accession>A0A3B0S495</accession>
<dbReference type="EC" id="2.3.1.47" evidence="5"/>
<comment type="similarity">
    <text evidence="3">Belongs to the class-II pyridoxal-phosphate-dependent aminotransferase family. BioF subfamily.</text>
</comment>
<sequence length="384" mass="41616">MISLNVFAKEKLDALSTQGLKREIHVTERLTNGKVIRDGRELVSFCCNDYLNFSHHPKVIQAAKEAIDRYGTGAGASRLITGNHPLLAKLEKRLAQIKGTEDACVFGTGYMTTIGIIPTLIGTQDIVFLDELCHACLRAGSDMTGAKILYFRHNDMGHLQELVTLNRQKHRNAMIITDGIFSMDGDLAPLDHLSLIARENGCWLMSDDAHGLGVVGGGKGSRHMFDPLPNIPLQMGTLSKAIGSFGGYVCASKPVIDLIKTRARSLIYTTALPPANAAAALAALDIIKDEVDYCRRPMEHAGLFAELLGLPEPQSPIIPIIIGDTAKTMTYAAALEDDGFLITGIRPPTVAKGTARLRLTFCANHKQEDIRALAASIKKHGIIT</sequence>
<dbReference type="Gene3D" id="3.40.640.10">
    <property type="entry name" value="Type I PLP-dependent aspartate aminotransferase-like (Major domain)"/>
    <property type="match status" value="1"/>
</dbReference>
<evidence type="ECO:0000313" key="13">
    <source>
        <dbReference type="EMBL" id="VAV90215.1"/>
    </source>
</evidence>
<evidence type="ECO:0000256" key="9">
    <source>
        <dbReference type="ARBA" id="ARBA00032610"/>
    </source>
</evidence>
<comment type="catalytic activity">
    <reaction evidence="11">
        <text>6-carboxyhexanoyl-[ACP] + L-alanine + H(+) = (8S)-8-amino-7-oxononanoate + holo-[ACP] + CO2</text>
        <dbReference type="Rhea" id="RHEA:42288"/>
        <dbReference type="Rhea" id="RHEA-COMP:9685"/>
        <dbReference type="Rhea" id="RHEA-COMP:9955"/>
        <dbReference type="ChEBI" id="CHEBI:15378"/>
        <dbReference type="ChEBI" id="CHEBI:16526"/>
        <dbReference type="ChEBI" id="CHEBI:57972"/>
        <dbReference type="ChEBI" id="CHEBI:64479"/>
        <dbReference type="ChEBI" id="CHEBI:78846"/>
        <dbReference type="ChEBI" id="CHEBI:149468"/>
        <dbReference type="EC" id="2.3.1.47"/>
    </reaction>
</comment>
<dbReference type="InterPro" id="IPR015422">
    <property type="entry name" value="PyrdxlP-dep_Trfase_small"/>
</dbReference>
<name>A0A3B0S495_9ZZZZ</name>
<dbReference type="Pfam" id="PF00155">
    <property type="entry name" value="Aminotran_1_2"/>
    <property type="match status" value="1"/>
</dbReference>
<evidence type="ECO:0000256" key="2">
    <source>
        <dbReference type="ARBA" id="ARBA00004746"/>
    </source>
</evidence>
<evidence type="ECO:0000256" key="3">
    <source>
        <dbReference type="ARBA" id="ARBA00010008"/>
    </source>
</evidence>
<evidence type="ECO:0000259" key="12">
    <source>
        <dbReference type="Pfam" id="PF00155"/>
    </source>
</evidence>
<keyword evidence="8" id="KW-0663">Pyridoxal phosphate</keyword>
<dbReference type="GO" id="GO:0009102">
    <property type="term" value="P:biotin biosynthetic process"/>
    <property type="evidence" value="ECO:0007669"/>
    <property type="project" value="UniProtKB-KW"/>
</dbReference>
<evidence type="ECO:0000256" key="11">
    <source>
        <dbReference type="ARBA" id="ARBA00047715"/>
    </source>
</evidence>
<dbReference type="GO" id="GO:0008710">
    <property type="term" value="F:8-amino-7-oxononanoate synthase activity"/>
    <property type="evidence" value="ECO:0007669"/>
    <property type="project" value="UniProtKB-EC"/>
</dbReference>
<proteinExistence type="inferred from homology"/>
<dbReference type="GO" id="GO:0030170">
    <property type="term" value="F:pyridoxal phosphate binding"/>
    <property type="evidence" value="ECO:0007669"/>
    <property type="project" value="InterPro"/>
</dbReference>
<keyword evidence="6 13" id="KW-0808">Transferase</keyword>
<evidence type="ECO:0000256" key="8">
    <source>
        <dbReference type="ARBA" id="ARBA00022898"/>
    </source>
</evidence>
<reference evidence="13" key="1">
    <citation type="submission" date="2018-06" db="EMBL/GenBank/DDBJ databases">
        <authorList>
            <person name="Zhirakovskaya E."/>
        </authorList>
    </citation>
    <scope>NUCLEOTIDE SEQUENCE</scope>
</reference>
<keyword evidence="13" id="KW-0012">Acyltransferase</keyword>
<comment type="cofactor">
    <cofactor evidence="1">
        <name>pyridoxal 5'-phosphate</name>
        <dbReference type="ChEBI" id="CHEBI:597326"/>
    </cofactor>
</comment>
<evidence type="ECO:0000256" key="6">
    <source>
        <dbReference type="ARBA" id="ARBA00022679"/>
    </source>
</evidence>
<dbReference type="InterPro" id="IPR050087">
    <property type="entry name" value="AON_synthase_class-II"/>
</dbReference>
<dbReference type="InterPro" id="IPR001917">
    <property type="entry name" value="Aminotrans_II_pyridoxalP_BS"/>
</dbReference>
<comment type="pathway">
    <text evidence="2">Cofactor biosynthesis; biotin biosynthesis.</text>
</comment>
<protein>
    <recommendedName>
        <fullName evidence="5">8-amino-7-oxononanoate synthase</fullName>
        <ecNumber evidence="5">2.3.1.47</ecNumber>
    </recommendedName>
    <alternativeName>
        <fullName evidence="9">7-keto-8-amino-pelargonic acid synthase</fullName>
    </alternativeName>
    <alternativeName>
        <fullName evidence="10">8-amino-7-ketopelargonate synthase</fullName>
    </alternativeName>
</protein>
<organism evidence="13">
    <name type="scientific">hydrothermal vent metagenome</name>
    <dbReference type="NCBI Taxonomy" id="652676"/>
    <lineage>
        <taxon>unclassified sequences</taxon>
        <taxon>metagenomes</taxon>
        <taxon>ecological metagenomes</taxon>
    </lineage>
</organism>
<dbReference type="InterPro" id="IPR004839">
    <property type="entry name" value="Aminotransferase_I/II_large"/>
</dbReference>
<dbReference type="AlphaFoldDB" id="A0A3B0S495"/>
<comment type="subunit">
    <text evidence="4">Homodimer.</text>
</comment>
<evidence type="ECO:0000256" key="10">
    <source>
        <dbReference type="ARBA" id="ARBA00033381"/>
    </source>
</evidence>
<dbReference type="SUPFAM" id="SSF53383">
    <property type="entry name" value="PLP-dependent transferases"/>
    <property type="match status" value="1"/>
</dbReference>
<gene>
    <name evidence="13" type="ORF">MNBD_ALPHA02-760</name>
</gene>
<feature type="domain" description="Aminotransferase class I/classII large" evidence="12">
    <location>
        <begin position="41"/>
        <end position="377"/>
    </location>
</feature>
<evidence type="ECO:0000256" key="1">
    <source>
        <dbReference type="ARBA" id="ARBA00001933"/>
    </source>
</evidence>
<dbReference type="Gene3D" id="3.90.1150.10">
    <property type="entry name" value="Aspartate Aminotransferase, domain 1"/>
    <property type="match status" value="1"/>
</dbReference>
<dbReference type="PANTHER" id="PTHR13693">
    <property type="entry name" value="CLASS II AMINOTRANSFERASE/8-AMINO-7-OXONONANOATE SYNTHASE"/>
    <property type="match status" value="1"/>
</dbReference>
<dbReference type="PANTHER" id="PTHR13693:SF100">
    <property type="entry name" value="8-AMINO-7-OXONONANOATE SYNTHASE"/>
    <property type="match status" value="1"/>
</dbReference>
<dbReference type="PROSITE" id="PS00599">
    <property type="entry name" value="AA_TRANSFER_CLASS_2"/>
    <property type="match status" value="1"/>
</dbReference>
<evidence type="ECO:0000256" key="4">
    <source>
        <dbReference type="ARBA" id="ARBA00011738"/>
    </source>
</evidence>
<evidence type="ECO:0000256" key="5">
    <source>
        <dbReference type="ARBA" id="ARBA00013187"/>
    </source>
</evidence>
<dbReference type="InterPro" id="IPR015421">
    <property type="entry name" value="PyrdxlP-dep_Trfase_major"/>
</dbReference>
<dbReference type="EMBL" id="UOED01000056">
    <property type="protein sequence ID" value="VAV90215.1"/>
    <property type="molecule type" value="Genomic_DNA"/>
</dbReference>
<dbReference type="InterPro" id="IPR015424">
    <property type="entry name" value="PyrdxlP-dep_Trfase"/>
</dbReference>